<keyword evidence="2" id="KW-1185">Reference proteome</keyword>
<organism evidence="2 3">
    <name type="scientific">Heterorhabditis bacteriophora</name>
    <name type="common">Entomopathogenic nematode worm</name>
    <dbReference type="NCBI Taxonomy" id="37862"/>
    <lineage>
        <taxon>Eukaryota</taxon>
        <taxon>Metazoa</taxon>
        <taxon>Ecdysozoa</taxon>
        <taxon>Nematoda</taxon>
        <taxon>Chromadorea</taxon>
        <taxon>Rhabditida</taxon>
        <taxon>Rhabditina</taxon>
        <taxon>Rhabditomorpha</taxon>
        <taxon>Strongyloidea</taxon>
        <taxon>Heterorhabditidae</taxon>
        <taxon>Heterorhabditis</taxon>
    </lineage>
</organism>
<reference evidence="3" key="1">
    <citation type="submission" date="2016-11" db="UniProtKB">
        <authorList>
            <consortium name="WormBaseParasite"/>
        </authorList>
    </citation>
    <scope>IDENTIFICATION</scope>
</reference>
<evidence type="ECO:0000313" key="3">
    <source>
        <dbReference type="WBParaSite" id="Hba_00219"/>
    </source>
</evidence>
<keyword evidence="1" id="KW-0812">Transmembrane</keyword>
<keyword evidence="1" id="KW-0472">Membrane</keyword>
<keyword evidence="1" id="KW-1133">Transmembrane helix</keyword>
<accession>A0A1I7W6J5</accession>
<evidence type="ECO:0000313" key="2">
    <source>
        <dbReference type="Proteomes" id="UP000095283"/>
    </source>
</evidence>
<proteinExistence type="predicted"/>
<protein>
    <submittedName>
        <fullName evidence="3">Ion_trans domain-containing protein</fullName>
    </submittedName>
</protein>
<sequence>MVMLKTGTSVVKIVLELMVNAMVLGFASIRILELLFVPTSHSV</sequence>
<feature type="transmembrane region" description="Helical" evidence="1">
    <location>
        <begin position="13"/>
        <end position="37"/>
    </location>
</feature>
<dbReference type="WBParaSite" id="Hba_00219">
    <property type="protein sequence ID" value="Hba_00219"/>
    <property type="gene ID" value="Hba_00219"/>
</dbReference>
<evidence type="ECO:0000256" key="1">
    <source>
        <dbReference type="SAM" id="Phobius"/>
    </source>
</evidence>
<name>A0A1I7W6J5_HETBA</name>
<dbReference type="AlphaFoldDB" id="A0A1I7W6J5"/>
<dbReference type="Proteomes" id="UP000095283">
    <property type="component" value="Unplaced"/>
</dbReference>